<proteinExistence type="predicted"/>
<protein>
    <submittedName>
        <fullName evidence="1">Uncharacterized protein</fullName>
    </submittedName>
</protein>
<dbReference type="Proteomes" id="UP000327013">
    <property type="component" value="Chromosome 2"/>
</dbReference>
<dbReference type="AlphaFoldDB" id="A0A5N6QX02"/>
<evidence type="ECO:0000313" key="2">
    <source>
        <dbReference type="Proteomes" id="UP000327013"/>
    </source>
</evidence>
<dbReference type="EMBL" id="CM017322">
    <property type="protein sequence ID" value="KAE8010452.1"/>
    <property type="molecule type" value="Genomic_DNA"/>
</dbReference>
<sequence length="132" mass="14240">MSTEARSTMLGPSGYHFKLSPDLAATEHDEACVDGRAGLVGELLVENASGQGQEWGLERIKGRRLVKVDQGGDERIGAAEVLERDFHFAIARERLGNDSQRGRHCSLVVGSFGFGRFDGCQGFSGLFGSPQL</sequence>
<organism evidence="1 2">
    <name type="scientific">Carpinus fangiana</name>
    <dbReference type="NCBI Taxonomy" id="176857"/>
    <lineage>
        <taxon>Eukaryota</taxon>
        <taxon>Viridiplantae</taxon>
        <taxon>Streptophyta</taxon>
        <taxon>Embryophyta</taxon>
        <taxon>Tracheophyta</taxon>
        <taxon>Spermatophyta</taxon>
        <taxon>Magnoliopsida</taxon>
        <taxon>eudicotyledons</taxon>
        <taxon>Gunneridae</taxon>
        <taxon>Pentapetalae</taxon>
        <taxon>rosids</taxon>
        <taxon>fabids</taxon>
        <taxon>Fagales</taxon>
        <taxon>Betulaceae</taxon>
        <taxon>Carpinus</taxon>
    </lineage>
</organism>
<reference evidence="1 2" key="1">
    <citation type="submission" date="2019-06" db="EMBL/GenBank/DDBJ databases">
        <title>A chromosomal-level reference genome of Carpinus fangiana (Coryloideae, Betulaceae).</title>
        <authorList>
            <person name="Yang X."/>
            <person name="Wang Z."/>
            <person name="Zhang L."/>
            <person name="Hao G."/>
            <person name="Liu J."/>
            <person name="Yang Y."/>
        </authorList>
    </citation>
    <scope>NUCLEOTIDE SEQUENCE [LARGE SCALE GENOMIC DNA]</scope>
    <source>
        <strain evidence="1">Cfa_2016G</strain>
        <tissue evidence="1">Leaf</tissue>
    </source>
</reference>
<keyword evidence="2" id="KW-1185">Reference proteome</keyword>
<evidence type="ECO:0000313" key="1">
    <source>
        <dbReference type="EMBL" id="KAE8010452.1"/>
    </source>
</evidence>
<gene>
    <name evidence="1" type="ORF">FH972_006823</name>
</gene>
<name>A0A5N6QX02_9ROSI</name>
<accession>A0A5N6QX02</accession>